<comment type="caution">
    <text evidence="1">The sequence shown here is derived from an EMBL/GenBank/DDBJ whole genome shotgun (WGS) entry which is preliminary data.</text>
</comment>
<accession>A0ABV5IMH0</accession>
<keyword evidence="2" id="KW-1185">Reference proteome</keyword>
<protein>
    <submittedName>
        <fullName evidence="1">Uncharacterized protein</fullName>
    </submittedName>
</protein>
<evidence type="ECO:0000313" key="1">
    <source>
        <dbReference type="EMBL" id="MFB9205100.1"/>
    </source>
</evidence>
<dbReference type="RefSeq" id="WP_379478624.1">
    <property type="nucleotide sequence ID" value="NZ_BMRC01000039.1"/>
</dbReference>
<dbReference type="EMBL" id="JBHMEI010000024">
    <property type="protein sequence ID" value="MFB9205100.1"/>
    <property type="molecule type" value="Genomic_DNA"/>
</dbReference>
<evidence type="ECO:0000313" key="2">
    <source>
        <dbReference type="Proteomes" id="UP001589647"/>
    </source>
</evidence>
<sequence>MGGLSLALKVGDVVEVLSAEEILATLDERGELDSLPFMPEMLRFCGQRLTVHKVANKLCDTMTRSGMRKMEDAVHLTGSRCDGTAHGGCQTACLLYWKTSWLKKVDGPPTAGEQNRPERPLLPILEVNTRREPAPDGEERFRCQATELLRAAPELLPFRDLSQYVTDVRVGNAGIASTVRTLFFGLFNRYQRLSRKFPRALRFRNGLDWGFVQPGPHNGPAPTGTTDLQPGELVRIKSKDEIVATLTTKGFNRGLGFEEDMARSCGKVARVTARVERCIDEKTGQLLEMKNPCIALDGIICDGVYKSNCPRAFIPFWREIWLERVNEPK</sequence>
<organism evidence="1 2">
    <name type="scientific">Nonomuraea spiralis</name>
    <dbReference type="NCBI Taxonomy" id="46182"/>
    <lineage>
        <taxon>Bacteria</taxon>
        <taxon>Bacillati</taxon>
        <taxon>Actinomycetota</taxon>
        <taxon>Actinomycetes</taxon>
        <taxon>Streptosporangiales</taxon>
        <taxon>Streptosporangiaceae</taxon>
        <taxon>Nonomuraea</taxon>
    </lineage>
</organism>
<gene>
    <name evidence="1" type="ORF">ACFFV7_28160</name>
</gene>
<reference evidence="1 2" key="1">
    <citation type="submission" date="2024-09" db="EMBL/GenBank/DDBJ databases">
        <authorList>
            <person name="Sun Q."/>
            <person name="Mori K."/>
        </authorList>
    </citation>
    <scope>NUCLEOTIDE SEQUENCE [LARGE SCALE GENOMIC DNA]</scope>
    <source>
        <strain evidence="1 2">CCM 3426</strain>
    </source>
</reference>
<name>A0ABV5IMH0_9ACTN</name>
<dbReference type="Proteomes" id="UP001589647">
    <property type="component" value="Unassembled WGS sequence"/>
</dbReference>
<proteinExistence type="predicted"/>